<evidence type="ECO:0000313" key="2">
    <source>
        <dbReference type="Proteomes" id="UP000634136"/>
    </source>
</evidence>
<evidence type="ECO:0000313" key="1">
    <source>
        <dbReference type="EMBL" id="KAF7823986.1"/>
    </source>
</evidence>
<dbReference type="EMBL" id="JAAIUW010000007">
    <property type="protein sequence ID" value="KAF7823986.1"/>
    <property type="molecule type" value="Genomic_DNA"/>
</dbReference>
<keyword evidence="2" id="KW-1185">Reference proteome</keyword>
<organism evidence="1 2">
    <name type="scientific">Senna tora</name>
    <dbReference type="NCBI Taxonomy" id="362788"/>
    <lineage>
        <taxon>Eukaryota</taxon>
        <taxon>Viridiplantae</taxon>
        <taxon>Streptophyta</taxon>
        <taxon>Embryophyta</taxon>
        <taxon>Tracheophyta</taxon>
        <taxon>Spermatophyta</taxon>
        <taxon>Magnoliopsida</taxon>
        <taxon>eudicotyledons</taxon>
        <taxon>Gunneridae</taxon>
        <taxon>Pentapetalae</taxon>
        <taxon>rosids</taxon>
        <taxon>fabids</taxon>
        <taxon>Fabales</taxon>
        <taxon>Fabaceae</taxon>
        <taxon>Caesalpinioideae</taxon>
        <taxon>Cassia clade</taxon>
        <taxon>Senna</taxon>
    </lineage>
</organism>
<gene>
    <name evidence="1" type="ORF">G2W53_022130</name>
</gene>
<dbReference type="Proteomes" id="UP000634136">
    <property type="component" value="Unassembled WGS sequence"/>
</dbReference>
<accession>A0A834WLR9</accession>
<comment type="caution">
    <text evidence="1">The sequence shown here is derived from an EMBL/GenBank/DDBJ whole genome shotgun (WGS) entry which is preliminary data.</text>
</comment>
<name>A0A834WLR9_9FABA</name>
<reference evidence="1" key="1">
    <citation type="submission" date="2020-09" db="EMBL/GenBank/DDBJ databases">
        <title>Genome-Enabled Discovery of Anthraquinone Biosynthesis in Senna tora.</title>
        <authorList>
            <person name="Kang S.-H."/>
            <person name="Pandey R.P."/>
            <person name="Lee C.-M."/>
            <person name="Sim J.-S."/>
            <person name="Jeong J.-T."/>
            <person name="Choi B.-S."/>
            <person name="Jung M."/>
            <person name="Ginzburg D."/>
            <person name="Zhao K."/>
            <person name="Won S.Y."/>
            <person name="Oh T.-J."/>
            <person name="Yu Y."/>
            <person name="Kim N.-H."/>
            <person name="Lee O.R."/>
            <person name="Lee T.-H."/>
            <person name="Bashyal P."/>
            <person name="Kim T.-S."/>
            <person name="Lee W.-H."/>
            <person name="Kawkins C."/>
            <person name="Kim C.-K."/>
            <person name="Kim J.S."/>
            <person name="Ahn B.O."/>
            <person name="Rhee S.Y."/>
            <person name="Sohng J.K."/>
        </authorList>
    </citation>
    <scope>NUCLEOTIDE SEQUENCE</scope>
    <source>
        <tissue evidence="1">Leaf</tissue>
    </source>
</reference>
<protein>
    <submittedName>
        <fullName evidence="1">Uncharacterized protein</fullName>
    </submittedName>
</protein>
<dbReference type="AlphaFoldDB" id="A0A834WLR9"/>
<proteinExistence type="predicted"/>
<sequence length="102" mass="11599">MPNLIPYLSQRVAIDQSMYTPSRERLYTENAMAIAKCFSRNPTVLCKTTPMLPPVDPKHPSWLVYNNISSRKTHSPHLSMSTCRVGAIFLSGYKEFFCIFPG</sequence>